<dbReference type="EMBL" id="CP042906">
    <property type="protein sequence ID" value="QEX17996.1"/>
    <property type="molecule type" value="Genomic_DNA"/>
</dbReference>
<protein>
    <submittedName>
        <fullName evidence="2">Plasmid-related protein</fullName>
    </submittedName>
</protein>
<dbReference type="Proteomes" id="UP000326202">
    <property type="component" value="Chromosome"/>
</dbReference>
<dbReference type="RefSeq" id="WP_151178201.1">
    <property type="nucleotide sequence ID" value="NZ_CP042906.1"/>
</dbReference>
<accession>A0A5J6MSY7</accession>
<organism evidence="2 3">
    <name type="scientific">Hypericibacter terrae</name>
    <dbReference type="NCBI Taxonomy" id="2602015"/>
    <lineage>
        <taxon>Bacteria</taxon>
        <taxon>Pseudomonadati</taxon>
        <taxon>Pseudomonadota</taxon>
        <taxon>Alphaproteobacteria</taxon>
        <taxon>Rhodospirillales</taxon>
        <taxon>Dongiaceae</taxon>
        <taxon>Hypericibacter</taxon>
    </lineage>
</organism>
<dbReference type="KEGG" id="htq:FRZ44_33000"/>
<feature type="coiled-coil region" evidence="1">
    <location>
        <begin position="450"/>
        <end position="486"/>
    </location>
</feature>
<dbReference type="OrthoDB" id="103556at2"/>
<keyword evidence="3" id="KW-1185">Reference proteome</keyword>
<dbReference type="InterPro" id="IPR027417">
    <property type="entry name" value="P-loop_NTPase"/>
</dbReference>
<evidence type="ECO:0000313" key="2">
    <source>
        <dbReference type="EMBL" id="QEX17996.1"/>
    </source>
</evidence>
<sequence length="654" mass="72156">MTRWNIANIFFVGVSGQRRDVTLEPGAVNIITGASGTGKSALIKAIDYCLGSSKCELPVHVRRRSVAVGVKWVSGEAEMIVGRVIPPVGQATSTRMFAAAGRNLPLPASLEAFDGATTLDAAKAFIERAFGIGDLGDEMEPGISDRGRATVRHVTPYLFITKEVIDSESVLLHGLEKAEKARDIVAAIPYFLRATDEASAIDERQLRQLLRALDREEAKARSRAAAESALKQRATSLLAEAHRIGIATAPSSGASEGELLAQLQAVANTQLEANAYPTEGELGALHDRRREILSQLEASRRQSRATRTALREATGFEGAVVRQREKLMLAEHLRLHEAADICPVCQAPSERGRATAQALQATLTKVRAESAAVERVMPRLVEHDQALDEQIRSLNFELRRVDDQIQTWLRQTEETRRLADLAQLRAHLLGRISFFLESNMDEPRQVARDLNVLRAEIAELEARVDREAKKIKLQRAERKISQFASEALARLPTVAPCVGSELEFSSREPEVAVIEAESGAVLRMPDVGSDQNYLAIHIALSFALQHYFESVNAPVPGVLVLDQISRPFFPTRAEEDVDEAEIVGGEEDEDVQAMRRHIDFLFTEVAQQTGLQVLLIEHAYFADDPRYVAATCERWTRASGRALIPLDWPVRGDE</sequence>
<dbReference type="Pfam" id="PF12532">
    <property type="entry name" value="DUF3732"/>
    <property type="match status" value="1"/>
</dbReference>
<reference evidence="2 3" key="1">
    <citation type="submission" date="2019-08" db="EMBL/GenBank/DDBJ databases">
        <title>Hyperibacter terrae gen. nov., sp. nov. and Hyperibacter viscosus sp. nov., two new members in the family Rhodospirillaceae isolated from the rhizosphere of Hypericum perforatum.</title>
        <authorList>
            <person name="Noviana Z."/>
        </authorList>
    </citation>
    <scope>NUCLEOTIDE SEQUENCE [LARGE SCALE GENOMIC DNA]</scope>
    <source>
        <strain evidence="2 3">R5913</strain>
    </source>
</reference>
<evidence type="ECO:0000256" key="1">
    <source>
        <dbReference type="SAM" id="Coils"/>
    </source>
</evidence>
<name>A0A5J6MSY7_9PROT</name>
<dbReference type="SUPFAM" id="SSF52540">
    <property type="entry name" value="P-loop containing nucleoside triphosphate hydrolases"/>
    <property type="match status" value="1"/>
</dbReference>
<dbReference type="InterPro" id="IPR022205">
    <property type="entry name" value="DUF3732"/>
</dbReference>
<gene>
    <name evidence="2" type="primary">yme</name>
    <name evidence="2" type="ORF">FRZ44_33000</name>
</gene>
<dbReference type="AlphaFoldDB" id="A0A5J6MSY7"/>
<dbReference type="Gene3D" id="3.40.50.300">
    <property type="entry name" value="P-loop containing nucleotide triphosphate hydrolases"/>
    <property type="match status" value="1"/>
</dbReference>
<evidence type="ECO:0000313" key="3">
    <source>
        <dbReference type="Proteomes" id="UP000326202"/>
    </source>
</evidence>
<keyword evidence="1" id="KW-0175">Coiled coil</keyword>
<proteinExistence type="predicted"/>